<dbReference type="Gene3D" id="3.30.1330.60">
    <property type="entry name" value="OmpA-like domain"/>
    <property type="match status" value="2"/>
</dbReference>
<comment type="caution">
    <text evidence="7">The sequence shown here is derived from an EMBL/GenBank/DDBJ whole genome shotgun (WGS) entry which is preliminary data.</text>
</comment>
<keyword evidence="8" id="KW-1185">Reference proteome</keyword>
<dbReference type="SUPFAM" id="SSF103088">
    <property type="entry name" value="OmpA-like"/>
    <property type="match status" value="2"/>
</dbReference>
<keyword evidence="2 4" id="KW-0472">Membrane</keyword>
<dbReference type="GO" id="GO:0009279">
    <property type="term" value="C:cell outer membrane"/>
    <property type="evidence" value="ECO:0007669"/>
    <property type="project" value="UniProtKB-SubCell"/>
</dbReference>
<proteinExistence type="predicted"/>
<protein>
    <submittedName>
        <fullName evidence="7">OmpA family protein</fullName>
    </submittedName>
</protein>
<organism evidence="7 8">
    <name type="scientific">Flavobacterium psychrolimnae</name>
    <dbReference type="NCBI Taxonomy" id="249351"/>
    <lineage>
        <taxon>Bacteria</taxon>
        <taxon>Pseudomonadati</taxon>
        <taxon>Bacteroidota</taxon>
        <taxon>Flavobacteriia</taxon>
        <taxon>Flavobacteriales</taxon>
        <taxon>Flavobacteriaceae</taxon>
        <taxon>Flavobacterium</taxon>
    </lineage>
</organism>
<keyword evidence="5" id="KW-0732">Signal</keyword>
<gene>
    <name evidence="7" type="ORF">DR980_10450</name>
</gene>
<evidence type="ECO:0000256" key="1">
    <source>
        <dbReference type="ARBA" id="ARBA00004442"/>
    </source>
</evidence>
<evidence type="ECO:0000256" key="5">
    <source>
        <dbReference type="SAM" id="SignalP"/>
    </source>
</evidence>
<dbReference type="Proteomes" id="UP000253676">
    <property type="component" value="Unassembled WGS sequence"/>
</dbReference>
<dbReference type="PANTHER" id="PTHR30329">
    <property type="entry name" value="STATOR ELEMENT OF FLAGELLAR MOTOR COMPLEX"/>
    <property type="match status" value="1"/>
</dbReference>
<keyword evidence="3" id="KW-0998">Cell outer membrane</keyword>
<evidence type="ECO:0000313" key="7">
    <source>
        <dbReference type="EMBL" id="RBN49922.1"/>
    </source>
</evidence>
<sequence length="268" mass="31040">MKKSFSILLLLFSSFLSAQGKPVETVYFEFDKFTLDDNQIQTIVDFMKNLDTTKVESIQIYGYCDDRGANDYNFELSKNRVITVQNILTENGFNKNKIVIIEGKGRVIVQKDMVENLSETRSKNRRVDLFIVKKNSFGNGIYNSFQEKHKVGDRIYLENILFPLGSSALTEQSKKELDKIVLLLQQQKTLEFEIRGHVCCTPSYFQDAIDKETRERKLSLNRAKNVYRYLMNKGINSLRMHYVGSGNKFPLGQGEALDRRVEFLILKI</sequence>
<dbReference type="InterPro" id="IPR036737">
    <property type="entry name" value="OmpA-like_sf"/>
</dbReference>
<evidence type="ECO:0000259" key="6">
    <source>
        <dbReference type="PROSITE" id="PS51123"/>
    </source>
</evidence>
<dbReference type="Pfam" id="PF00691">
    <property type="entry name" value="OmpA"/>
    <property type="match status" value="2"/>
</dbReference>
<dbReference type="PANTHER" id="PTHR30329:SF21">
    <property type="entry name" value="LIPOPROTEIN YIAD-RELATED"/>
    <property type="match status" value="1"/>
</dbReference>
<feature type="signal peptide" evidence="5">
    <location>
        <begin position="1"/>
        <end position="18"/>
    </location>
</feature>
<dbReference type="AlphaFoldDB" id="A0A366AYI6"/>
<dbReference type="InterPro" id="IPR006665">
    <property type="entry name" value="OmpA-like"/>
</dbReference>
<dbReference type="PRINTS" id="PR01021">
    <property type="entry name" value="OMPADOMAIN"/>
</dbReference>
<dbReference type="InterPro" id="IPR006664">
    <property type="entry name" value="OMP_bac"/>
</dbReference>
<evidence type="ECO:0000256" key="2">
    <source>
        <dbReference type="ARBA" id="ARBA00023136"/>
    </source>
</evidence>
<comment type="subcellular location">
    <subcellularLocation>
        <location evidence="1">Cell outer membrane</location>
    </subcellularLocation>
</comment>
<dbReference type="RefSeq" id="WP_113635815.1">
    <property type="nucleotide sequence ID" value="NZ_QNUX01000009.1"/>
</dbReference>
<dbReference type="PROSITE" id="PS51123">
    <property type="entry name" value="OMPA_2"/>
    <property type="match status" value="2"/>
</dbReference>
<feature type="chain" id="PRO_5016586601" evidence="5">
    <location>
        <begin position="19"/>
        <end position="268"/>
    </location>
</feature>
<reference evidence="7 8" key="1">
    <citation type="submission" date="2018-07" db="EMBL/GenBank/DDBJ databases">
        <title>Complete genome sequence of Flavobacterium psychrolimnae LMG 22018.</title>
        <authorList>
            <person name="Kim D.-U."/>
        </authorList>
    </citation>
    <scope>NUCLEOTIDE SEQUENCE [LARGE SCALE GENOMIC DNA]</scope>
    <source>
        <strain evidence="7 8">LMG 22018</strain>
    </source>
</reference>
<name>A0A366AYI6_9FLAO</name>
<evidence type="ECO:0000256" key="3">
    <source>
        <dbReference type="ARBA" id="ARBA00023237"/>
    </source>
</evidence>
<dbReference type="EMBL" id="QNUX01000009">
    <property type="protein sequence ID" value="RBN49922.1"/>
    <property type="molecule type" value="Genomic_DNA"/>
</dbReference>
<dbReference type="OrthoDB" id="9782229at2"/>
<feature type="domain" description="OmpA-like" evidence="6">
    <location>
        <begin position="19"/>
        <end position="135"/>
    </location>
</feature>
<dbReference type="CDD" id="cd07185">
    <property type="entry name" value="OmpA_C-like"/>
    <property type="match status" value="2"/>
</dbReference>
<dbReference type="InterPro" id="IPR050330">
    <property type="entry name" value="Bact_OuterMem_StrucFunc"/>
</dbReference>
<evidence type="ECO:0000256" key="4">
    <source>
        <dbReference type="PROSITE-ProRule" id="PRU00473"/>
    </source>
</evidence>
<accession>A0A366AYI6</accession>
<evidence type="ECO:0000313" key="8">
    <source>
        <dbReference type="Proteomes" id="UP000253676"/>
    </source>
</evidence>
<feature type="domain" description="OmpA-like" evidence="6">
    <location>
        <begin position="151"/>
        <end position="268"/>
    </location>
</feature>